<proteinExistence type="predicted"/>
<name>A0A9P7Z153_9HELO</name>
<evidence type="ECO:0000313" key="3">
    <source>
        <dbReference type="Proteomes" id="UP000887226"/>
    </source>
</evidence>
<organism evidence="2 3">
    <name type="scientific">Calycina marina</name>
    <dbReference type="NCBI Taxonomy" id="1763456"/>
    <lineage>
        <taxon>Eukaryota</taxon>
        <taxon>Fungi</taxon>
        <taxon>Dikarya</taxon>
        <taxon>Ascomycota</taxon>
        <taxon>Pezizomycotina</taxon>
        <taxon>Leotiomycetes</taxon>
        <taxon>Helotiales</taxon>
        <taxon>Pezizellaceae</taxon>
        <taxon>Calycina</taxon>
    </lineage>
</organism>
<keyword evidence="3" id="KW-1185">Reference proteome</keyword>
<dbReference type="InterPro" id="IPR029068">
    <property type="entry name" value="Glyas_Bleomycin-R_OHBP_Dase"/>
</dbReference>
<sequence length="137" mass="14973">MITGIAHVNLTVPPGTLEVAAEFYAGVLGFTRVPVPVLQKDELAWFDILPGGQQIHISSRPTKPNAPDGTHHPCFKVESPEALLNLQGKIYESFERGGDHKPMTVDAPGENSGAKGVEYPKRFFARDYAGNRLEFSL</sequence>
<evidence type="ECO:0000259" key="1">
    <source>
        <dbReference type="PROSITE" id="PS51819"/>
    </source>
</evidence>
<dbReference type="Gene3D" id="3.10.180.10">
    <property type="entry name" value="2,3-Dihydroxybiphenyl 1,2-Dioxygenase, domain 1"/>
    <property type="match status" value="1"/>
</dbReference>
<dbReference type="Pfam" id="PF00903">
    <property type="entry name" value="Glyoxalase"/>
    <property type="match status" value="1"/>
</dbReference>
<dbReference type="PANTHER" id="PTHR39175:SF1">
    <property type="entry name" value="FAMILY PROTEIN, PUTATIVE (AFU_ORTHOLOGUE AFUA_3G15060)-RELATED"/>
    <property type="match status" value="1"/>
</dbReference>
<dbReference type="InterPro" id="IPR037523">
    <property type="entry name" value="VOC_core"/>
</dbReference>
<gene>
    <name evidence="2" type="ORF">BJ878DRAFT_509731</name>
</gene>
<dbReference type="OrthoDB" id="3340372at2759"/>
<comment type="caution">
    <text evidence="2">The sequence shown here is derived from an EMBL/GenBank/DDBJ whole genome shotgun (WGS) entry which is preliminary data.</text>
</comment>
<dbReference type="PANTHER" id="PTHR39175">
    <property type="entry name" value="FAMILY PROTEIN, PUTATIVE (AFU_ORTHOLOGUE AFUA_3G15060)-RELATED"/>
    <property type="match status" value="1"/>
</dbReference>
<accession>A0A9P7Z153</accession>
<dbReference type="EMBL" id="MU253961">
    <property type="protein sequence ID" value="KAG9243653.1"/>
    <property type="molecule type" value="Genomic_DNA"/>
</dbReference>
<dbReference type="PROSITE" id="PS51819">
    <property type="entry name" value="VOC"/>
    <property type="match status" value="1"/>
</dbReference>
<keyword evidence="2" id="KW-0560">Oxidoreductase</keyword>
<evidence type="ECO:0000313" key="2">
    <source>
        <dbReference type="EMBL" id="KAG9243653.1"/>
    </source>
</evidence>
<reference evidence="2" key="1">
    <citation type="journal article" date="2021" name="IMA Fungus">
        <title>Genomic characterization of three marine fungi, including Emericellopsis atlantica sp. nov. with signatures of a generalist lifestyle and marine biomass degradation.</title>
        <authorList>
            <person name="Hagestad O.C."/>
            <person name="Hou L."/>
            <person name="Andersen J.H."/>
            <person name="Hansen E.H."/>
            <person name="Altermark B."/>
            <person name="Li C."/>
            <person name="Kuhnert E."/>
            <person name="Cox R.J."/>
            <person name="Crous P.W."/>
            <person name="Spatafora J.W."/>
            <person name="Lail K."/>
            <person name="Amirebrahimi M."/>
            <person name="Lipzen A."/>
            <person name="Pangilinan J."/>
            <person name="Andreopoulos W."/>
            <person name="Hayes R.D."/>
            <person name="Ng V."/>
            <person name="Grigoriev I.V."/>
            <person name="Jackson S.A."/>
            <person name="Sutton T.D.S."/>
            <person name="Dobson A.D.W."/>
            <person name="Rama T."/>
        </authorList>
    </citation>
    <scope>NUCLEOTIDE SEQUENCE</scope>
    <source>
        <strain evidence="2">TRa3180A</strain>
    </source>
</reference>
<keyword evidence="2" id="KW-0223">Dioxygenase</keyword>
<dbReference type="InterPro" id="IPR004360">
    <property type="entry name" value="Glyas_Fos-R_dOase_dom"/>
</dbReference>
<protein>
    <submittedName>
        <fullName evidence="2">Glyoxalase/Bleomycin resistance protein/Dihydroxybiphenyl dioxygenase</fullName>
    </submittedName>
</protein>
<dbReference type="SUPFAM" id="SSF54593">
    <property type="entry name" value="Glyoxalase/Bleomycin resistance protein/Dihydroxybiphenyl dioxygenase"/>
    <property type="match status" value="1"/>
</dbReference>
<dbReference type="AlphaFoldDB" id="A0A9P7Z153"/>
<dbReference type="Proteomes" id="UP000887226">
    <property type="component" value="Unassembled WGS sequence"/>
</dbReference>
<feature type="domain" description="VOC" evidence="1">
    <location>
        <begin position="4"/>
        <end position="137"/>
    </location>
</feature>
<dbReference type="GO" id="GO:0051213">
    <property type="term" value="F:dioxygenase activity"/>
    <property type="evidence" value="ECO:0007669"/>
    <property type="project" value="UniProtKB-KW"/>
</dbReference>